<protein>
    <submittedName>
        <fullName evidence="4">GNAT family N-acetyltransferase</fullName>
        <ecNumber evidence="4">2.3.1.-</ecNumber>
    </submittedName>
</protein>
<dbReference type="EMBL" id="JBEWSZ010000001">
    <property type="protein sequence ID" value="MET2828057.1"/>
    <property type="molecule type" value="Genomic_DNA"/>
</dbReference>
<evidence type="ECO:0000259" key="3">
    <source>
        <dbReference type="PROSITE" id="PS51186"/>
    </source>
</evidence>
<feature type="domain" description="N-acetyltransferase" evidence="3">
    <location>
        <begin position="14"/>
        <end position="162"/>
    </location>
</feature>
<dbReference type="PROSITE" id="PS51186">
    <property type="entry name" value="GNAT"/>
    <property type="match status" value="1"/>
</dbReference>
<evidence type="ECO:0000256" key="2">
    <source>
        <dbReference type="ARBA" id="ARBA00023315"/>
    </source>
</evidence>
<dbReference type="Proteomes" id="UP001548832">
    <property type="component" value="Unassembled WGS sequence"/>
</dbReference>
<evidence type="ECO:0000256" key="1">
    <source>
        <dbReference type="ARBA" id="ARBA00022679"/>
    </source>
</evidence>
<proteinExistence type="predicted"/>
<keyword evidence="5" id="KW-1185">Reference proteome</keyword>
<evidence type="ECO:0000313" key="4">
    <source>
        <dbReference type="EMBL" id="MET2828057.1"/>
    </source>
</evidence>
<dbReference type="RefSeq" id="WP_354460058.1">
    <property type="nucleotide sequence ID" value="NZ_JBEWSZ010000001.1"/>
</dbReference>
<dbReference type="InterPro" id="IPR050832">
    <property type="entry name" value="Bact_Acetyltransf"/>
</dbReference>
<reference evidence="4 5" key="1">
    <citation type="submission" date="2024-06" db="EMBL/GenBank/DDBJ databases">
        <authorList>
            <person name="Kim D.-U."/>
        </authorList>
    </citation>
    <scope>NUCLEOTIDE SEQUENCE [LARGE SCALE GENOMIC DNA]</scope>
    <source>
        <strain evidence="4 5">KACC15460</strain>
    </source>
</reference>
<keyword evidence="2 4" id="KW-0012">Acyltransferase</keyword>
<comment type="caution">
    <text evidence="4">The sequence shown here is derived from an EMBL/GenBank/DDBJ whole genome shotgun (WGS) entry which is preliminary data.</text>
</comment>
<evidence type="ECO:0000313" key="5">
    <source>
        <dbReference type="Proteomes" id="UP001548832"/>
    </source>
</evidence>
<dbReference type="GO" id="GO:0016746">
    <property type="term" value="F:acyltransferase activity"/>
    <property type="evidence" value="ECO:0007669"/>
    <property type="project" value="UniProtKB-KW"/>
</dbReference>
<dbReference type="Pfam" id="PF00583">
    <property type="entry name" value="Acetyltransf_1"/>
    <property type="match status" value="1"/>
</dbReference>
<gene>
    <name evidence="4" type="ORF">ABVQ20_13820</name>
</gene>
<dbReference type="CDD" id="cd04301">
    <property type="entry name" value="NAT_SF"/>
    <property type="match status" value="1"/>
</dbReference>
<dbReference type="EC" id="2.3.1.-" evidence="4"/>
<sequence length="162" mass="17360">MSASVPTGKVSDSLEIKAIQAADLPVLAALYQHLNPGDVIVPPEQAEAILERFAAYPGSVVLGCWNDGELVASCTLVVIPNLTRGGMSYALIENVVTAASHRKRGFGRALLERAVSIAWEQDCYKAMLLTGSTEPATLAFYRGAGFEQNKTGFQIRRPPARA</sequence>
<dbReference type="SUPFAM" id="SSF55729">
    <property type="entry name" value="Acyl-CoA N-acyltransferases (Nat)"/>
    <property type="match status" value="1"/>
</dbReference>
<dbReference type="Gene3D" id="3.40.630.30">
    <property type="match status" value="1"/>
</dbReference>
<dbReference type="InterPro" id="IPR016181">
    <property type="entry name" value="Acyl_CoA_acyltransferase"/>
</dbReference>
<keyword evidence="1 4" id="KW-0808">Transferase</keyword>
<organism evidence="4 5">
    <name type="scientific">Mesorhizobium shangrilense</name>
    <dbReference type="NCBI Taxonomy" id="460060"/>
    <lineage>
        <taxon>Bacteria</taxon>
        <taxon>Pseudomonadati</taxon>
        <taxon>Pseudomonadota</taxon>
        <taxon>Alphaproteobacteria</taxon>
        <taxon>Hyphomicrobiales</taxon>
        <taxon>Phyllobacteriaceae</taxon>
        <taxon>Mesorhizobium</taxon>
    </lineage>
</organism>
<dbReference type="PANTHER" id="PTHR43877">
    <property type="entry name" value="AMINOALKYLPHOSPHONATE N-ACETYLTRANSFERASE-RELATED-RELATED"/>
    <property type="match status" value="1"/>
</dbReference>
<name>A0ABV2DDD6_9HYPH</name>
<dbReference type="InterPro" id="IPR000182">
    <property type="entry name" value="GNAT_dom"/>
</dbReference>
<accession>A0ABV2DDD6</accession>